<evidence type="ECO:0000256" key="7">
    <source>
        <dbReference type="SAM" id="SignalP"/>
    </source>
</evidence>
<dbReference type="InterPro" id="IPR001926">
    <property type="entry name" value="TrpB-like_PALP"/>
</dbReference>
<proteinExistence type="inferred from homology"/>
<accession>A0A250VHH7</accession>
<comment type="cofactor">
    <cofactor evidence="1 6">
        <name>pyridoxal 5'-phosphate</name>
        <dbReference type="ChEBI" id="CHEBI:597326"/>
    </cofactor>
</comment>
<organism evidence="9 10">
    <name type="scientific">Streptomyces olivochromogenes</name>
    <dbReference type="NCBI Taxonomy" id="1963"/>
    <lineage>
        <taxon>Bacteria</taxon>
        <taxon>Bacillati</taxon>
        <taxon>Actinomycetota</taxon>
        <taxon>Actinomycetes</taxon>
        <taxon>Kitasatosporales</taxon>
        <taxon>Streptomycetaceae</taxon>
        <taxon>Streptomyces</taxon>
    </lineage>
</organism>
<keyword evidence="7" id="KW-0732">Signal</keyword>
<evidence type="ECO:0000313" key="10">
    <source>
        <dbReference type="Proteomes" id="UP000217446"/>
    </source>
</evidence>
<evidence type="ECO:0000259" key="8">
    <source>
        <dbReference type="Pfam" id="PF00291"/>
    </source>
</evidence>
<evidence type="ECO:0000256" key="1">
    <source>
        <dbReference type="ARBA" id="ARBA00001933"/>
    </source>
</evidence>
<dbReference type="GO" id="GO:0004794">
    <property type="term" value="F:threonine deaminase activity"/>
    <property type="evidence" value="ECO:0007669"/>
    <property type="project" value="TreeGrafter"/>
</dbReference>
<dbReference type="PANTHER" id="PTHR48078">
    <property type="entry name" value="THREONINE DEHYDRATASE, MITOCHONDRIAL-RELATED"/>
    <property type="match status" value="1"/>
</dbReference>
<dbReference type="EC" id="4.2.3.1" evidence="5"/>
<dbReference type="FunFam" id="3.40.50.1100:FF:000027">
    <property type="entry name" value="Threonine synthase"/>
    <property type="match status" value="1"/>
</dbReference>
<feature type="signal peptide" evidence="7">
    <location>
        <begin position="1"/>
        <end position="20"/>
    </location>
</feature>
<dbReference type="InterPro" id="IPR050147">
    <property type="entry name" value="Ser/Thr_Dehydratase"/>
</dbReference>
<dbReference type="NCBIfam" id="TIGR00260">
    <property type="entry name" value="thrC"/>
    <property type="match status" value="1"/>
</dbReference>
<gene>
    <name evidence="9" type="ORF">SO3561_05040</name>
</gene>
<protein>
    <recommendedName>
        <fullName evidence="5">Threonine synthase</fullName>
        <ecNumber evidence="5">4.2.3.1</ecNumber>
    </recommendedName>
</protein>
<feature type="domain" description="Tryptophan synthase beta chain-like PALP" evidence="8">
    <location>
        <begin position="114"/>
        <end position="419"/>
    </location>
</feature>
<dbReference type="Proteomes" id="UP000217446">
    <property type="component" value="Unassembled WGS sequence"/>
</dbReference>
<dbReference type="Gene3D" id="3.40.50.1100">
    <property type="match status" value="2"/>
</dbReference>
<dbReference type="CDD" id="cd01563">
    <property type="entry name" value="Thr-synth_1"/>
    <property type="match status" value="1"/>
</dbReference>
<name>A0A250VHH7_STROL</name>
<keyword evidence="4 9" id="KW-0456">Lyase</keyword>
<sequence length="451" mass="47366">MRRKGLASMAAQTVASSTVASTTNPVAGDTTTVVGVDLGPAAALSCRECGHRVPLGPVFACEECFGPLEIAYDFSAYETEELRARIEAGPANIWRYAPLLPVPADVADKPNINPGWTKLVKADNLARELGVEAGKLFVKDDSGNPTHSFKDRVVAQAIEAARAFDFTTLSCSSTGNLAGAVGAAAARAGFRSCVFIPHDLEQGKIVMAAIYGGELVGIEGNYDDVNRFCSELIGDPAGEGWGFVNVNLRPYYAEGSKTLAYEICEQLGWKLPDQLVIPIASGSQLTKIDKGLQELIKLGLVEDKPYKIFGAQAEGCSPVSVAYKAGHDVVRPQKPNTIAKSLAIGNPADGPYVLDIARRTGGAVEDVNDEQVVDAIKLLARTEGIFAETAGGVTVGVTKKLIESGLLDPTLTTVVLNTGDGLKTLDAVAGTGLTATIRPSLESFREAGLAS</sequence>
<dbReference type="GO" id="GO:0006565">
    <property type="term" value="P:L-serine catabolic process"/>
    <property type="evidence" value="ECO:0007669"/>
    <property type="project" value="TreeGrafter"/>
</dbReference>
<evidence type="ECO:0000256" key="5">
    <source>
        <dbReference type="NCBIfam" id="TIGR00260"/>
    </source>
</evidence>
<dbReference type="GO" id="GO:0009097">
    <property type="term" value="P:isoleucine biosynthetic process"/>
    <property type="evidence" value="ECO:0007669"/>
    <property type="project" value="TreeGrafter"/>
</dbReference>
<comment type="similarity">
    <text evidence="2">Belongs to the threonine synthase family.</text>
</comment>
<dbReference type="GO" id="GO:0009088">
    <property type="term" value="P:threonine biosynthetic process"/>
    <property type="evidence" value="ECO:0007669"/>
    <property type="project" value="UniProtKB-UniRule"/>
</dbReference>
<reference evidence="10" key="1">
    <citation type="submission" date="2017-05" db="EMBL/GenBank/DDBJ databases">
        <title>Streptomyces olivochromogenes NBRC 3561 whole genome shotgun sequence.</title>
        <authorList>
            <person name="Dohra H."/>
            <person name="Kodani S."/>
        </authorList>
    </citation>
    <scope>NUCLEOTIDE SEQUENCE [LARGE SCALE GENOMIC DNA]</scope>
    <source>
        <strain evidence="10">NBRC 3561</strain>
    </source>
</reference>
<evidence type="ECO:0000256" key="2">
    <source>
        <dbReference type="ARBA" id="ARBA00005517"/>
    </source>
</evidence>
<dbReference type="InterPro" id="IPR004450">
    <property type="entry name" value="Thr_synthase-like"/>
</dbReference>
<evidence type="ECO:0000256" key="6">
    <source>
        <dbReference type="PIRSR" id="PIRSR604450-51"/>
    </source>
</evidence>
<dbReference type="AlphaFoldDB" id="A0A250VHH7"/>
<dbReference type="EMBL" id="BDQI01000010">
    <property type="protein sequence ID" value="GAX53512.1"/>
    <property type="molecule type" value="Genomic_DNA"/>
</dbReference>
<dbReference type="SUPFAM" id="SSF53686">
    <property type="entry name" value="Tryptophan synthase beta subunit-like PLP-dependent enzymes"/>
    <property type="match status" value="1"/>
</dbReference>
<comment type="caution">
    <text evidence="9">The sequence shown here is derived from an EMBL/GenBank/DDBJ whole genome shotgun (WGS) entry which is preliminary data.</text>
</comment>
<dbReference type="GO" id="GO:0004795">
    <property type="term" value="F:threonine synthase activity"/>
    <property type="evidence" value="ECO:0007669"/>
    <property type="project" value="UniProtKB-UniRule"/>
</dbReference>
<dbReference type="STRING" id="1963.AQJ27_22825"/>
<dbReference type="PANTHER" id="PTHR48078:SF6">
    <property type="entry name" value="L-THREONINE DEHYDRATASE CATABOLIC TDCB"/>
    <property type="match status" value="1"/>
</dbReference>
<dbReference type="GO" id="GO:0003941">
    <property type="term" value="F:L-serine ammonia-lyase activity"/>
    <property type="evidence" value="ECO:0007669"/>
    <property type="project" value="TreeGrafter"/>
</dbReference>
<dbReference type="FunFam" id="3.40.50.1100:FF:000012">
    <property type="entry name" value="Threonine synthase"/>
    <property type="match status" value="1"/>
</dbReference>
<keyword evidence="3 6" id="KW-0663">Pyridoxal phosphate</keyword>
<dbReference type="GO" id="GO:0006567">
    <property type="term" value="P:L-threonine catabolic process"/>
    <property type="evidence" value="ECO:0007669"/>
    <property type="project" value="TreeGrafter"/>
</dbReference>
<evidence type="ECO:0000256" key="3">
    <source>
        <dbReference type="ARBA" id="ARBA00022898"/>
    </source>
</evidence>
<feature type="modified residue" description="N6-(pyridoxal phosphate)lysine" evidence="6">
    <location>
        <position position="150"/>
    </location>
</feature>
<feature type="chain" id="PRO_5038531615" description="Threonine synthase" evidence="7">
    <location>
        <begin position="21"/>
        <end position="451"/>
    </location>
</feature>
<keyword evidence="10" id="KW-1185">Reference proteome</keyword>
<dbReference type="InterPro" id="IPR036052">
    <property type="entry name" value="TrpB-like_PALP_sf"/>
</dbReference>
<dbReference type="Pfam" id="PF00291">
    <property type="entry name" value="PALP"/>
    <property type="match status" value="1"/>
</dbReference>
<evidence type="ECO:0000313" key="9">
    <source>
        <dbReference type="EMBL" id="GAX53512.1"/>
    </source>
</evidence>
<evidence type="ECO:0000256" key="4">
    <source>
        <dbReference type="ARBA" id="ARBA00023239"/>
    </source>
</evidence>